<dbReference type="RefSeq" id="WP_050435155.1">
    <property type="nucleotide sequence ID" value="NZ_CP012159.1"/>
</dbReference>
<keyword evidence="3" id="KW-1185">Reference proteome</keyword>
<dbReference type="AlphaFoldDB" id="A0A0K1ES90"/>
<dbReference type="Gene3D" id="1.10.101.10">
    <property type="entry name" value="PGBD-like superfamily/PGBD"/>
    <property type="match status" value="1"/>
</dbReference>
<dbReference type="EMBL" id="CP012159">
    <property type="protein sequence ID" value="AKT43726.1"/>
    <property type="molecule type" value="Genomic_DNA"/>
</dbReference>
<dbReference type="InterPro" id="IPR036366">
    <property type="entry name" value="PGBDSf"/>
</dbReference>
<evidence type="ECO:0000313" key="3">
    <source>
        <dbReference type="Proteomes" id="UP000067626"/>
    </source>
</evidence>
<dbReference type="InterPro" id="IPR002477">
    <property type="entry name" value="Peptidoglycan-bd-like"/>
</dbReference>
<dbReference type="STRING" id="52.CMC5_079610"/>
<gene>
    <name evidence="2" type="ORF">CMC5_079610</name>
</gene>
<reference evidence="2 3" key="1">
    <citation type="submission" date="2015-07" db="EMBL/GenBank/DDBJ databases">
        <title>Genome analysis of myxobacterium Chondromyces crocatus Cm c5 reveals a high potential for natural compound synthesis and the genetic basis for the loss of fruiting body formation.</title>
        <authorList>
            <person name="Zaburannyi N."/>
            <person name="Bunk B."/>
            <person name="Maier J."/>
            <person name="Overmann J."/>
            <person name="Mueller R."/>
        </authorList>
    </citation>
    <scope>NUCLEOTIDE SEQUENCE [LARGE SCALE GENOMIC DNA]</scope>
    <source>
        <strain evidence="2 3">Cm c5</strain>
    </source>
</reference>
<dbReference type="InterPro" id="IPR036779">
    <property type="entry name" value="LysM_dom_sf"/>
</dbReference>
<dbReference type="OrthoDB" id="5512387at2"/>
<evidence type="ECO:0000259" key="1">
    <source>
        <dbReference type="Pfam" id="PF01471"/>
    </source>
</evidence>
<name>A0A0K1ES90_CHOCO</name>
<feature type="domain" description="Peptidoglycan binding-like" evidence="1">
    <location>
        <begin position="149"/>
        <end position="202"/>
    </location>
</feature>
<accession>A0A0K1ES90</accession>
<protein>
    <recommendedName>
        <fullName evidence="1">Peptidoglycan binding-like domain-containing protein</fullName>
    </recommendedName>
</protein>
<organism evidence="2 3">
    <name type="scientific">Chondromyces crocatus</name>
    <dbReference type="NCBI Taxonomy" id="52"/>
    <lineage>
        <taxon>Bacteria</taxon>
        <taxon>Pseudomonadati</taxon>
        <taxon>Myxococcota</taxon>
        <taxon>Polyangia</taxon>
        <taxon>Polyangiales</taxon>
        <taxon>Polyangiaceae</taxon>
        <taxon>Chondromyces</taxon>
    </lineage>
</organism>
<dbReference type="SUPFAM" id="SSF47090">
    <property type="entry name" value="PGBD-like"/>
    <property type="match status" value="1"/>
</dbReference>
<sequence>MPYHVVRRGEHLERIAHRVGATPDAIWNAKQNERLRELRGDGHILAPGDLLFIPRRKAPAARDLTVGAPNHFTVNVPRTRVELTLVDGDEPIANEPFRVLEVPSASGQTDGDGKLSIDLPVALRRVRLHLEQRDVVLPLVVGGLDPLHEVTGVQMRLLHLNHYHGPVDGRLSAATQTGLKHFQRACGLVPSGVPDAATLDALREAYGA</sequence>
<dbReference type="Pfam" id="PF01471">
    <property type="entry name" value="PG_binding_1"/>
    <property type="match status" value="1"/>
</dbReference>
<evidence type="ECO:0000313" key="2">
    <source>
        <dbReference type="EMBL" id="AKT43726.1"/>
    </source>
</evidence>
<dbReference type="InterPro" id="IPR036365">
    <property type="entry name" value="PGBD-like_sf"/>
</dbReference>
<dbReference type="Proteomes" id="UP000067626">
    <property type="component" value="Chromosome"/>
</dbReference>
<dbReference type="KEGG" id="ccro:CMC5_079610"/>
<dbReference type="Gene3D" id="3.10.350.10">
    <property type="entry name" value="LysM domain"/>
    <property type="match status" value="1"/>
</dbReference>
<proteinExistence type="predicted"/>